<accession>A0A9P9FDS8</accession>
<gene>
    <name evidence="2" type="ORF">B0J13DRAFT_519393</name>
</gene>
<comment type="caution">
    <text evidence="2">The sequence shown here is derived from an EMBL/GenBank/DDBJ whole genome shotgun (WGS) entry which is preliminary data.</text>
</comment>
<evidence type="ECO:0000313" key="2">
    <source>
        <dbReference type="EMBL" id="KAH7159961.1"/>
    </source>
</evidence>
<reference evidence="2" key="1">
    <citation type="journal article" date="2021" name="Nat. Commun.">
        <title>Genetic determinants of endophytism in the Arabidopsis root mycobiome.</title>
        <authorList>
            <person name="Mesny F."/>
            <person name="Miyauchi S."/>
            <person name="Thiergart T."/>
            <person name="Pickel B."/>
            <person name="Atanasova L."/>
            <person name="Karlsson M."/>
            <person name="Huettel B."/>
            <person name="Barry K.W."/>
            <person name="Haridas S."/>
            <person name="Chen C."/>
            <person name="Bauer D."/>
            <person name="Andreopoulos W."/>
            <person name="Pangilinan J."/>
            <person name="LaButti K."/>
            <person name="Riley R."/>
            <person name="Lipzen A."/>
            <person name="Clum A."/>
            <person name="Drula E."/>
            <person name="Henrissat B."/>
            <person name="Kohler A."/>
            <person name="Grigoriev I.V."/>
            <person name="Martin F.M."/>
            <person name="Hacquard S."/>
        </authorList>
    </citation>
    <scope>NUCLEOTIDE SEQUENCE</scope>
    <source>
        <strain evidence="2">MPI-CAGE-AT-0021</strain>
    </source>
</reference>
<evidence type="ECO:0000313" key="3">
    <source>
        <dbReference type="Proteomes" id="UP000717696"/>
    </source>
</evidence>
<dbReference type="EMBL" id="JAGMUU010000002">
    <property type="protein sequence ID" value="KAH7159961.1"/>
    <property type="molecule type" value="Genomic_DNA"/>
</dbReference>
<feature type="compositionally biased region" description="Polar residues" evidence="1">
    <location>
        <begin position="196"/>
        <end position="210"/>
    </location>
</feature>
<feature type="region of interest" description="Disordered" evidence="1">
    <location>
        <begin position="180"/>
        <end position="210"/>
    </location>
</feature>
<proteinExistence type="predicted"/>
<name>A0A9P9FDS8_9HYPO</name>
<protein>
    <submittedName>
        <fullName evidence="2">Uncharacterized protein</fullName>
    </submittedName>
</protein>
<keyword evidence="3" id="KW-1185">Reference proteome</keyword>
<sequence>MDHPSKLLSTTIRNVPSDDIRSQAVHPKIQSRPLVGTLARSAPLVACHAAVQHIAHRASQCRAVANGRGHGRLFVNSSLQVVSFLALGTCSSVQHSLERCWLLGWLLACARGRGWPSPMSTADDSEVVSYYADRRPVTYITARINTLHGHHVPRPRPIPSSAITLLLFLRVHTVTTKTLTRQQRQNRDIDTVESKIPNTPSSQASITRNHTPPPPPRFCICIFFVSPTLPIIPSLPSILASAPKFSSFRADRECLYYIRRLTVATTC</sequence>
<organism evidence="2 3">
    <name type="scientific">Dactylonectria estremocensis</name>
    <dbReference type="NCBI Taxonomy" id="1079267"/>
    <lineage>
        <taxon>Eukaryota</taxon>
        <taxon>Fungi</taxon>
        <taxon>Dikarya</taxon>
        <taxon>Ascomycota</taxon>
        <taxon>Pezizomycotina</taxon>
        <taxon>Sordariomycetes</taxon>
        <taxon>Hypocreomycetidae</taxon>
        <taxon>Hypocreales</taxon>
        <taxon>Nectriaceae</taxon>
        <taxon>Dactylonectria</taxon>
    </lineage>
</organism>
<dbReference type="AlphaFoldDB" id="A0A9P9FDS8"/>
<evidence type="ECO:0000256" key="1">
    <source>
        <dbReference type="SAM" id="MobiDB-lite"/>
    </source>
</evidence>
<dbReference type="Proteomes" id="UP000717696">
    <property type="component" value="Unassembled WGS sequence"/>
</dbReference>